<proteinExistence type="predicted"/>
<keyword evidence="2" id="KW-1185">Reference proteome</keyword>
<evidence type="ECO:0000313" key="2">
    <source>
        <dbReference type="Proteomes" id="UP000383971"/>
    </source>
</evidence>
<sequence length="83" mass="9249">MGRRYVISCHVLGGRSPKTGKPVGQRHRWSEGDGKGRCDFCGRTFDEVLTPKTARKTRSDKGRIRAVFLARDAASQAAEERKS</sequence>
<dbReference type="EMBL" id="CABPSE010000020">
    <property type="protein sequence ID" value="VVE47640.1"/>
    <property type="molecule type" value="Genomic_DNA"/>
</dbReference>
<reference evidence="1 2" key="1">
    <citation type="submission" date="2019-08" db="EMBL/GenBank/DDBJ databases">
        <authorList>
            <person name="Peeters C."/>
        </authorList>
    </citation>
    <scope>NUCLEOTIDE SEQUENCE [LARGE SCALE GENOMIC DNA]</scope>
    <source>
        <strain evidence="1 2">LMG 31111</strain>
    </source>
</reference>
<evidence type="ECO:0000313" key="1">
    <source>
        <dbReference type="EMBL" id="VVE47640.1"/>
    </source>
</evidence>
<gene>
    <name evidence="1" type="ORF">PCO31111_04526</name>
</gene>
<organism evidence="1 2">
    <name type="scientific">Pandoraea communis</name>
    <dbReference type="NCBI Taxonomy" id="2508297"/>
    <lineage>
        <taxon>Bacteria</taxon>
        <taxon>Pseudomonadati</taxon>
        <taxon>Pseudomonadota</taxon>
        <taxon>Betaproteobacteria</taxon>
        <taxon>Burkholderiales</taxon>
        <taxon>Burkholderiaceae</taxon>
        <taxon>Pandoraea</taxon>
    </lineage>
</organism>
<dbReference type="AlphaFoldDB" id="A0A5E4YGR3"/>
<accession>A0A5E4YGR3</accession>
<protein>
    <submittedName>
        <fullName evidence="1">Uncharacterized protein</fullName>
    </submittedName>
</protein>
<dbReference type="Proteomes" id="UP000383971">
    <property type="component" value="Unassembled WGS sequence"/>
</dbReference>
<name>A0A5E4YGR3_9BURK</name>